<reference evidence="1" key="1">
    <citation type="submission" date="2021-08" db="EMBL/GenBank/DDBJ databases">
        <title>The first chromosome-level gecko genome reveals the dynamic sex chromosomes of Neotropical dwarf geckos (Sphaerodactylidae: Sphaerodactylus).</title>
        <authorList>
            <person name="Pinto B.J."/>
            <person name="Keating S.E."/>
            <person name="Gamble T."/>
        </authorList>
    </citation>
    <scope>NUCLEOTIDE SEQUENCE</scope>
    <source>
        <strain evidence="1">TG3544</strain>
    </source>
</reference>
<comment type="caution">
    <text evidence="1">The sequence shown here is derived from an EMBL/GenBank/DDBJ whole genome shotgun (WGS) entry which is preliminary data.</text>
</comment>
<name>A0ACB8E8F7_9SAUR</name>
<keyword evidence="2" id="KW-1185">Reference proteome</keyword>
<proteinExistence type="predicted"/>
<dbReference type="Proteomes" id="UP000827872">
    <property type="component" value="Linkage Group LG10"/>
</dbReference>
<protein>
    <submittedName>
        <fullName evidence="1">Bifunctional 3'-phosphoadenosine 5'-phosphosulfate synthase 1</fullName>
    </submittedName>
</protein>
<dbReference type="EMBL" id="CM037623">
    <property type="protein sequence ID" value="KAH7988590.1"/>
    <property type="molecule type" value="Genomic_DNA"/>
</dbReference>
<evidence type="ECO:0000313" key="2">
    <source>
        <dbReference type="Proteomes" id="UP000827872"/>
    </source>
</evidence>
<sequence length="96" mass="11013">MPHPETGKDLYDPTHGAKVLTMAPGLITLEIVPFRVAVYNRKKKCMDYYDSHEGFEFISGTRMRKLAREGQNPPEGFMAPKAWTVLTEYYKSLEKS</sequence>
<accession>A0ACB8E8F7</accession>
<gene>
    <name evidence="1" type="primary">PAPSS1_1</name>
    <name evidence="1" type="ORF">K3G42_019336</name>
</gene>
<organism evidence="1 2">
    <name type="scientific">Sphaerodactylus townsendi</name>
    <dbReference type="NCBI Taxonomy" id="933632"/>
    <lineage>
        <taxon>Eukaryota</taxon>
        <taxon>Metazoa</taxon>
        <taxon>Chordata</taxon>
        <taxon>Craniata</taxon>
        <taxon>Vertebrata</taxon>
        <taxon>Euteleostomi</taxon>
        <taxon>Lepidosauria</taxon>
        <taxon>Squamata</taxon>
        <taxon>Bifurcata</taxon>
        <taxon>Gekkota</taxon>
        <taxon>Sphaerodactylidae</taxon>
        <taxon>Sphaerodactylus</taxon>
    </lineage>
</organism>
<evidence type="ECO:0000313" key="1">
    <source>
        <dbReference type="EMBL" id="KAH7988590.1"/>
    </source>
</evidence>